<name>A0ACA9Y6J9_9ASCO</name>
<gene>
    <name evidence="1" type="ORF">CLIB1444_04S05028</name>
</gene>
<protein>
    <submittedName>
        <fullName evidence="1">Uncharacterized protein</fullName>
    </submittedName>
</protein>
<sequence>MGACLSCLRPSDDDEEYNERTSLLHNDFYNDEHLQEELLKRQQRQQELNNLVSELSDNLIDVSSFLSSAPNITNSAPGTPNLSMVEKQYPNYLSKVDKEKILEDMKSLDSSMKDKCKVENNESLYLKF</sequence>
<dbReference type="EMBL" id="CALSDN010000004">
    <property type="protein sequence ID" value="CAH6720658.1"/>
    <property type="molecule type" value="Genomic_DNA"/>
</dbReference>
<evidence type="ECO:0000313" key="1">
    <source>
        <dbReference type="EMBL" id="CAH6720658.1"/>
    </source>
</evidence>
<accession>A0ACA9Y6J9</accession>
<comment type="caution">
    <text evidence="1">The sequence shown here is derived from an EMBL/GenBank/DDBJ whole genome shotgun (WGS) entry which is preliminary data.</text>
</comment>
<dbReference type="Proteomes" id="UP001152531">
    <property type="component" value="Unassembled WGS sequence"/>
</dbReference>
<keyword evidence="2" id="KW-1185">Reference proteome</keyword>
<evidence type="ECO:0000313" key="2">
    <source>
        <dbReference type="Proteomes" id="UP001152531"/>
    </source>
</evidence>
<reference evidence="1" key="1">
    <citation type="submission" date="2022-06" db="EMBL/GenBank/DDBJ databases">
        <authorList>
            <person name="Legras J.-L."/>
            <person name="Devillers H."/>
            <person name="Grondin C."/>
        </authorList>
    </citation>
    <scope>NUCLEOTIDE SEQUENCE</scope>
    <source>
        <strain evidence="1">CLIB 1444</strain>
    </source>
</reference>
<organism evidence="1 2">
    <name type="scientific">[Candida] jaroonii</name>
    <dbReference type="NCBI Taxonomy" id="467808"/>
    <lineage>
        <taxon>Eukaryota</taxon>
        <taxon>Fungi</taxon>
        <taxon>Dikarya</taxon>
        <taxon>Ascomycota</taxon>
        <taxon>Saccharomycotina</taxon>
        <taxon>Pichiomycetes</taxon>
        <taxon>Debaryomycetaceae</taxon>
        <taxon>Yamadazyma</taxon>
    </lineage>
</organism>
<proteinExistence type="predicted"/>